<feature type="compositionally biased region" description="Basic and acidic residues" evidence="2">
    <location>
        <begin position="92"/>
        <end position="108"/>
    </location>
</feature>
<reference evidence="3" key="2">
    <citation type="submission" date="2022-01" db="EMBL/GenBank/DDBJ databases">
        <authorList>
            <person name="Yamashiro T."/>
            <person name="Shiraishi A."/>
            <person name="Satake H."/>
            <person name="Nakayama K."/>
        </authorList>
    </citation>
    <scope>NUCLEOTIDE SEQUENCE</scope>
</reference>
<organism evidence="3 4">
    <name type="scientific">Tanacetum coccineum</name>
    <dbReference type="NCBI Taxonomy" id="301880"/>
    <lineage>
        <taxon>Eukaryota</taxon>
        <taxon>Viridiplantae</taxon>
        <taxon>Streptophyta</taxon>
        <taxon>Embryophyta</taxon>
        <taxon>Tracheophyta</taxon>
        <taxon>Spermatophyta</taxon>
        <taxon>Magnoliopsida</taxon>
        <taxon>eudicotyledons</taxon>
        <taxon>Gunneridae</taxon>
        <taxon>Pentapetalae</taxon>
        <taxon>asterids</taxon>
        <taxon>campanulids</taxon>
        <taxon>Asterales</taxon>
        <taxon>Asteraceae</taxon>
        <taxon>Asteroideae</taxon>
        <taxon>Anthemideae</taxon>
        <taxon>Anthemidinae</taxon>
        <taxon>Tanacetum</taxon>
    </lineage>
</organism>
<keyword evidence="1" id="KW-0175">Coiled coil</keyword>
<evidence type="ECO:0000256" key="1">
    <source>
        <dbReference type="SAM" id="Coils"/>
    </source>
</evidence>
<feature type="region of interest" description="Disordered" evidence="2">
    <location>
        <begin position="65"/>
        <end position="108"/>
    </location>
</feature>
<evidence type="ECO:0000256" key="2">
    <source>
        <dbReference type="SAM" id="MobiDB-lite"/>
    </source>
</evidence>
<sequence length="420" mass="47966">MAAGRVLTTQFQKFIKSRISLDDEDKSIDKRALHKIEYDNRVNERQMQTTEKKVDTSKAFDASLFDTNNSRTKSGKHDTSTSSRNDADADDADMKPVYDEEPMDEKSNEAKVKNDIDVIETINIELEHKVAKLLKENETLKKHYKELYDSIKATRTKTIEQTTSLIAITAEFKAQLQEKGFAIAALKNELRKLKGNSMDTKFAKPSILGKPILQLLRNQSVVRQSTAFKSERPRISKPLFASQVDVKNDLLKPVTPHYLPKVRESSFAKPHHVIASIESRNSLKNMPRFSSNDMVHNHYLEKSRKKQKREILTGHRFSIKKTPVVHEKTFPRSCLRWKPTGIIFKTVGLRWIPIGKIFESSTTKVDSEPSHGSNTDITNLHECIQNLDLIAGTSINVKKEQTLDLSTCTPFYLKKERVKA</sequence>
<keyword evidence="4" id="KW-1185">Reference proteome</keyword>
<protein>
    <submittedName>
        <fullName evidence="3">Uncharacterized protein</fullName>
    </submittedName>
</protein>
<evidence type="ECO:0000313" key="3">
    <source>
        <dbReference type="EMBL" id="GJT28456.1"/>
    </source>
</evidence>
<proteinExistence type="predicted"/>
<feature type="coiled-coil region" evidence="1">
    <location>
        <begin position="123"/>
        <end position="150"/>
    </location>
</feature>
<dbReference type="EMBL" id="BQNB010014461">
    <property type="protein sequence ID" value="GJT28456.1"/>
    <property type="molecule type" value="Genomic_DNA"/>
</dbReference>
<accession>A0ABQ5CRF7</accession>
<comment type="caution">
    <text evidence="3">The sequence shown here is derived from an EMBL/GenBank/DDBJ whole genome shotgun (WGS) entry which is preliminary data.</text>
</comment>
<gene>
    <name evidence="3" type="ORF">Tco_0908731</name>
</gene>
<evidence type="ECO:0000313" key="4">
    <source>
        <dbReference type="Proteomes" id="UP001151760"/>
    </source>
</evidence>
<name>A0ABQ5CRF7_9ASTR</name>
<dbReference type="Proteomes" id="UP001151760">
    <property type="component" value="Unassembled WGS sequence"/>
</dbReference>
<reference evidence="3" key="1">
    <citation type="journal article" date="2022" name="Int. J. Mol. Sci.">
        <title>Draft Genome of Tanacetum Coccineum: Genomic Comparison of Closely Related Tanacetum-Family Plants.</title>
        <authorList>
            <person name="Yamashiro T."/>
            <person name="Shiraishi A."/>
            <person name="Nakayama K."/>
            <person name="Satake H."/>
        </authorList>
    </citation>
    <scope>NUCLEOTIDE SEQUENCE</scope>
</reference>